<feature type="compositionally biased region" description="Acidic residues" evidence="1">
    <location>
        <begin position="105"/>
        <end position="118"/>
    </location>
</feature>
<protein>
    <submittedName>
        <fullName evidence="2">Uncharacterized protein</fullName>
    </submittedName>
</protein>
<gene>
    <name evidence="2" type="ORF">ACFPMG_31475</name>
</gene>
<evidence type="ECO:0000313" key="3">
    <source>
        <dbReference type="Proteomes" id="UP001596166"/>
    </source>
</evidence>
<reference evidence="3" key="1">
    <citation type="journal article" date="2019" name="Int. J. Syst. Evol. Microbiol.">
        <title>The Global Catalogue of Microorganisms (GCM) 10K type strain sequencing project: providing services to taxonomists for standard genome sequencing and annotation.</title>
        <authorList>
            <consortium name="The Broad Institute Genomics Platform"/>
            <consortium name="The Broad Institute Genome Sequencing Center for Infectious Disease"/>
            <person name="Wu L."/>
            <person name="Ma J."/>
        </authorList>
    </citation>
    <scope>NUCLEOTIDE SEQUENCE [LARGE SCALE GENOMIC DNA]</scope>
    <source>
        <strain evidence="3">CCUG 58760</strain>
    </source>
</reference>
<dbReference type="RefSeq" id="WP_376999622.1">
    <property type="nucleotide sequence ID" value="NZ_JBHSLC010000115.1"/>
</dbReference>
<feature type="region of interest" description="Disordered" evidence="1">
    <location>
        <begin position="100"/>
        <end position="128"/>
    </location>
</feature>
<dbReference type="EMBL" id="JBHSLC010000115">
    <property type="protein sequence ID" value="MFC5359527.1"/>
    <property type="molecule type" value="Genomic_DNA"/>
</dbReference>
<evidence type="ECO:0000313" key="2">
    <source>
        <dbReference type="EMBL" id="MFC5359527.1"/>
    </source>
</evidence>
<organism evidence="2 3">
    <name type="scientific">Azospirillum himalayense</name>
    <dbReference type="NCBI Taxonomy" id="654847"/>
    <lineage>
        <taxon>Bacteria</taxon>
        <taxon>Pseudomonadati</taxon>
        <taxon>Pseudomonadota</taxon>
        <taxon>Alphaproteobacteria</taxon>
        <taxon>Rhodospirillales</taxon>
        <taxon>Azospirillaceae</taxon>
        <taxon>Azospirillum</taxon>
    </lineage>
</organism>
<proteinExistence type="predicted"/>
<sequence length="128" mass="14128">MMETTPSTPATAAPAAEWAKVELLGHRTRYGLAREVERFGTKMLRIDVFGPGADTPILTEFYPGPSLFGYRPCTEECARAWASDRWNLPEEVRPALPAPEATVIDGDDPDFAEVDGEWIEPAPNHAQD</sequence>
<dbReference type="Proteomes" id="UP001596166">
    <property type="component" value="Unassembled WGS sequence"/>
</dbReference>
<comment type="caution">
    <text evidence="2">The sequence shown here is derived from an EMBL/GenBank/DDBJ whole genome shotgun (WGS) entry which is preliminary data.</text>
</comment>
<evidence type="ECO:0000256" key="1">
    <source>
        <dbReference type="SAM" id="MobiDB-lite"/>
    </source>
</evidence>
<keyword evidence="3" id="KW-1185">Reference proteome</keyword>
<name>A0ABW0GF24_9PROT</name>
<accession>A0ABW0GF24</accession>